<feature type="non-terminal residue" evidence="4">
    <location>
        <position position="1"/>
    </location>
</feature>
<dbReference type="InterPro" id="IPR029055">
    <property type="entry name" value="Ntn_hydrolases_N"/>
</dbReference>
<evidence type="ECO:0000256" key="3">
    <source>
        <dbReference type="ARBA" id="ARBA00023145"/>
    </source>
</evidence>
<dbReference type="EMBL" id="BARS01018413">
    <property type="protein sequence ID" value="GAF94198.1"/>
    <property type="molecule type" value="Genomic_DNA"/>
</dbReference>
<dbReference type="InterPro" id="IPR043138">
    <property type="entry name" value="GGT_lsub"/>
</dbReference>
<dbReference type="PANTHER" id="PTHR43199">
    <property type="entry name" value="GLUTATHIONE HYDROLASE"/>
    <property type="match status" value="1"/>
</dbReference>
<dbReference type="GO" id="GO:0016740">
    <property type="term" value="F:transferase activity"/>
    <property type="evidence" value="ECO:0007669"/>
    <property type="project" value="UniProtKB-KW"/>
</dbReference>
<dbReference type="InterPro" id="IPR043137">
    <property type="entry name" value="GGT_ssub_C"/>
</dbReference>
<dbReference type="PROSITE" id="PS00462">
    <property type="entry name" value="G_GLU_TRANSPEPTIDASE"/>
    <property type="match status" value="1"/>
</dbReference>
<dbReference type="Gene3D" id="3.60.20.40">
    <property type="match status" value="1"/>
</dbReference>
<organism evidence="4">
    <name type="scientific">marine sediment metagenome</name>
    <dbReference type="NCBI Taxonomy" id="412755"/>
    <lineage>
        <taxon>unclassified sequences</taxon>
        <taxon>metagenomes</taxon>
        <taxon>ecological metagenomes</taxon>
    </lineage>
</organism>
<dbReference type="Pfam" id="PF01019">
    <property type="entry name" value="G_glu_transpept"/>
    <property type="match status" value="1"/>
</dbReference>
<evidence type="ECO:0000313" key="4">
    <source>
        <dbReference type="EMBL" id="GAF94198.1"/>
    </source>
</evidence>
<evidence type="ECO:0008006" key="5">
    <source>
        <dbReference type="Google" id="ProtNLM"/>
    </source>
</evidence>
<keyword evidence="1" id="KW-0808">Transferase</keyword>
<dbReference type="GO" id="GO:0016787">
    <property type="term" value="F:hydrolase activity"/>
    <property type="evidence" value="ECO:0007669"/>
    <property type="project" value="UniProtKB-KW"/>
</dbReference>
<dbReference type="InterPro" id="IPR055262">
    <property type="entry name" value="GGT_CS"/>
</dbReference>
<dbReference type="AlphaFoldDB" id="X0TKW5"/>
<comment type="caution">
    <text evidence="4">The sequence shown here is derived from an EMBL/GenBank/DDBJ whole genome shotgun (WGS) entry which is preliminary data.</text>
</comment>
<dbReference type="Gene3D" id="1.10.246.130">
    <property type="match status" value="1"/>
</dbReference>
<reference evidence="4" key="1">
    <citation type="journal article" date="2014" name="Front. Microbiol.">
        <title>High frequency of phylogenetically diverse reductive dehalogenase-homologous genes in deep subseafloor sedimentary metagenomes.</title>
        <authorList>
            <person name="Kawai M."/>
            <person name="Futagami T."/>
            <person name="Toyoda A."/>
            <person name="Takaki Y."/>
            <person name="Nishi S."/>
            <person name="Hori S."/>
            <person name="Arai W."/>
            <person name="Tsubouchi T."/>
            <person name="Morono Y."/>
            <person name="Uchiyama I."/>
            <person name="Ito T."/>
            <person name="Fujiyama A."/>
            <person name="Inagaki F."/>
            <person name="Takami H."/>
        </authorList>
    </citation>
    <scope>NUCLEOTIDE SEQUENCE</scope>
    <source>
        <strain evidence="4">Expedition CK06-06</strain>
    </source>
</reference>
<evidence type="ECO:0000256" key="2">
    <source>
        <dbReference type="ARBA" id="ARBA00022801"/>
    </source>
</evidence>
<evidence type="ECO:0000256" key="1">
    <source>
        <dbReference type="ARBA" id="ARBA00022679"/>
    </source>
</evidence>
<gene>
    <name evidence="4" type="ORF">S01H1_29962</name>
</gene>
<keyword evidence="2" id="KW-0378">Hydrolase</keyword>
<sequence length="276" mass="30254">AGYKAVERPPVEFDYRGAHIVSMGPPSSGGIVLAQILNQLELMDIAQLEYHSAEHIHAIVEAERRAYADRAHYLGDADFVNVPVDKLISKTYAARRWREVSPNWATASEDVSHGDVKLLLESEETTHYSVVDRWGNAVAVTTTINGGYGSGEVVKGTGFFLNNEMDDFSIKPGYPNMYGLVGSHANAIEPGKRMLSSMTPTIVTRNDTLLLIVGSPGGSTIITTVAQIISNVVDFGLSMKEAVEAPRIHHQWKPDEILSEPRGISPETRQRLVRMG</sequence>
<dbReference type="InterPro" id="IPR051792">
    <property type="entry name" value="GGT_bact"/>
</dbReference>
<accession>X0TKW5</accession>
<dbReference type="PANTHER" id="PTHR43199:SF1">
    <property type="entry name" value="GLUTATHIONE HYDROLASE PROENZYME"/>
    <property type="match status" value="1"/>
</dbReference>
<protein>
    <recommendedName>
        <fullName evidence="5">Gamma-glutamyltransferase</fullName>
    </recommendedName>
</protein>
<proteinExistence type="predicted"/>
<keyword evidence="3" id="KW-0865">Zymogen</keyword>
<dbReference type="PRINTS" id="PR01210">
    <property type="entry name" value="GGTRANSPTASE"/>
</dbReference>
<dbReference type="SUPFAM" id="SSF56235">
    <property type="entry name" value="N-terminal nucleophile aminohydrolases (Ntn hydrolases)"/>
    <property type="match status" value="1"/>
</dbReference>
<feature type="non-terminal residue" evidence="4">
    <location>
        <position position="276"/>
    </location>
</feature>
<name>X0TKW5_9ZZZZ</name>